<comment type="subcellular location">
    <subcellularLocation>
        <location evidence="1">Nucleus</location>
        <location evidence="1">Nucleolus</location>
    </subcellularLocation>
</comment>
<feature type="compositionally biased region" description="Acidic residues" evidence="4">
    <location>
        <begin position="327"/>
        <end position="340"/>
    </location>
</feature>
<comment type="similarity">
    <text evidence="2">Belongs to the CWC22 family.</text>
</comment>
<comment type="caution">
    <text evidence="6">The sequence shown here is derived from an EMBL/GenBank/DDBJ whole genome shotgun (WGS) entry which is preliminary data.</text>
</comment>
<dbReference type="InterPro" id="IPR003891">
    <property type="entry name" value="Initiation_fac_eIF4g_MI"/>
</dbReference>
<gene>
    <name evidence="6" type="ORF">CYCCA115_LOCUS22467</name>
</gene>
<feature type="region of interest" description="Disordered" evidence="4">
    <location>
        <begin position="138"/>
        <end position="181"/>
    </location>
</feature>
<dbReference type="InterPro" id="IPR050781">
    <property type="entry name" value="CWC22_splicing_factor"/>
</dbReference>
<evidence type="ECO:0000313" key="7">
    <source>
        <dbReference type="Proteomes" id="UP001295423"/>
    </source>
</evidence>
<dbReference type="Pfam" id="PF02847">
    <property type="entry name" value="MA3"/>
    <property type="match status" value="1"/>
</dbReference>
<dbReference type="GO" id="GO:0005730">
    <property type="term" value="C:nucleolus"/>
    <property type="evidence" value="ECO:0007669"/>
    <property type="project" value="UniProtKB-SubCell"/>
</dbReference>
<feature type="compositionally biased region" description="Acidic residues" evidence="4">
    <location>
        <begin position="299"/>
        <end position="311"/>
    </location>
</feature>
<dbReference type="GO" id="GO:0003723">
    <property type="term" value="F:RNA binding"/>
    <property type="evidence" value="ECO:0007669"/>
    <property type="project" value="InterPro"/>
</dbReference>
<protein>
    <recommendedName>
        <fullName evidence="5">MI domain-containing protein</fullName>
    </recommendedName>
</protein>
<feature type="compositionally biased region" description="Acidic residues" evidence="4">
    <location>
        <begin position="282"/>
        <end position="291"/>
    </location>
</feature>
<dbReference type="EMBL" id="CAKOGP040002313">
    <property type="protein sequence ID" value="CAJ1966882.1"/>
    <property type="molecule type" value="Genomic_DNA"/>
</dbReference>
<feature type="compositionally biased region" description="Basic and acidic residues" evidence="4">
    <location>
        <begin position="341"/>
        <end position="353"/>
    </location>
</feature>
<dbReference type="SMART" id="SM00544">
    <property type="entry name" value="MA3"/>
    <property type="match status" value="1"/>
</dbReference>
<feature type="region of interest" description="Disordered" evidence="4">
    <location>
        <begin position="706"/>
        <end position="729"/>
    </location>
</feature>
<dbReference type="GO" id="GO:0042274">
    <property type="term" value="P:ribosomal small subunit biogenesis"/>
    <property type="evidence" value="ECO:0007669"/>
    <property type="project" value="TreeGrafter"/>
</dbReference>
<accession>A0AAD2JPF4</accession>
<feature type="region of interest" description="Disordered" evidence="4">
    <location>
        <begin position="242"/>
        <end position="418"/>
    </location>
</feature>
<evidence type="ECO:0000259" key="5">
    <source>
        <dbReference type="PROSITE" id="PS51366"/>
    </source>
</evidence>
<keyword evidence="7" id="KW-1185">Reference proteome</keyword>
<feature type="compositionally biased region" description="Acidic residues" evidence="4">
    <location>
        <begin position="264"/>
        <end position="274"/>
    </location>
</feature>
<dbReference type="AlphaFoldDB" id="A0AAD2JPF4"/>
<feature type="compositionally biased region" description="Basic and acidic residues" evidence="4">
    <location>
        <begin position="154"/>
        <end position="177"/>
    </location>
</feature>
<dbReference type="InterPro" id="IPR016024">
    <property type="entry name" value="ARM-type_fold"/>
</dbReference>
<proteinExistence type="inferred from homology"/>
<feature type="region of interest" description="Disordered" evidence="4">
    <location>
        <begin position="1"/>
        <end position="83"/>
    </location>
</feature>
<feature type="compositionally biased region" description="Basic and acidic residues" evidence="4">
    <location>
        <begin position="53"/>
        <end position="70"/>
    </location>
</feature>
<organism evidence="6 7">
    <name type="scientific">Cylindrotheca closterium</name>
    <dbReference type="NCBI Taxonomy" id="2856"/>
    <lineage>
        <taxon>Eukaryota</taxon>
        <taxon>Sar</taxon>
        <taxon>Stramenopiles</taxon>
        <taxon>Ochrophyta</taxon>
        <taxon>Bacillariophyta</taxon>
        <taxon>Bacillariophyceae</taxon>
        <taxon>Bacillariophycidae</taxon>
        <taxon>Bacillariales</taxon>
        <taxon>Bacillariaceae</taxon>
        <taxon>Cylindrotheca</taxon>
    </lineage>
</organism>
<dbReference type="PANTHER" id="PTHR18034">
    <property type="entry name" value="CELL CYCLE CONTROL PROTEIN CWF22-RELATED"/>
    <property type="match status" value="1"/>
</dbReference>
<dbReference type="SMART" id="SM00543">
    <property type="entry name" value="MIF4G"/>
    <property type="match status" value="1"/>
</dbReference>
<feature type="compositionally biased region" description="Polar residues" evidence="4">
    <location>
        <begin position="710"/>
        <end position="721"/>
    </location>
</feature>
<keyword evidence="3" id="KW-0539">Nucleus</keyword>
<dbReference type="SUPFAM" id="SSF48371">
    <property type="entry name" value="ARM repeat"/>
    <property type="match status" value="1"/>
</dbReference>
<evidence type="ECO:0000256" key="3">
    <source>
        <dbReference type="ARBA" id="ARBA00023242"/>
    </source>
</evidence>
<reference evidence="6" key="1">
    <citation type="submission" date="2023-08" db="EMBL/GenBank/DDBJ databases">
        <authorList>
            <person name="Audoor S."/>
            <person name="Bilcke G."/>
        </authorList>
    </citation>
    <scope>NUCLEOTIDE SEQUENCE</scope>
</reference>
<dbReference type="Gene3D" id="1.25.40.180">
    <property type="match status" value="1"/>
</dbReference>
<evidence type="ECO:0000256" key="1">
    <source>
        <dbReference type="ARBA" id="ARBA00004604"/>
    </source>
</evidence>
<name>A0AAD2JPF4_9STRA</name>
<dbReference type="Pfam" id="PF02854">
    <property type="entry name" value="MIF4G"/>
    <property type="match status" value="1"/>
</dbReference>
<evidence type="ECO:0000256" key="2">
    <source>
        <dbReference type="ARBA" id="ARBA00006856"/>
    </source>
</evidence>
<evidence type="ECO:0000313" key="6">
    <source>
        <dbReference type="EMBL" id="CAJ1966882.1"/>
    </source>
</evidence>
<feature type="compositionally biased region" description="Acidic residues" evidence="4">
    <location>
        <begin position="144"/>
        <end position="153"/>
    </location>
</feature>
<dbReference type="PROSITE" id="PS51366">
    <property type="entry name" value="MI"/>
    <property type="match status" value="1"/>
</dbReference>
<dbReference type="InterPro" id="IPR003890">
    <property type="entry name" value="MIF4G-like_typ-3"/>
</dbReference>
<sequence>MVLITEIQSRKQRRKENRKRKRNFGKNNVALEELGEEIPPSEEVVVTKKKKKQDRDESSSKKKKQSKTDDQYTGMDPSFAAALRRDEEEIADLAAKLGVSKGKSGKVKLNKEYAKLEGYGDDFGDFLDDLDNLVHRISNRSSDGEEESEEEEEVSKKEITKKGKRKEKPESSDRYAKFEPNVAAAIRRDDDEIEDLERKLGFKKKKDKKKLHTEYAKLEGFGDDFGDFLDGLDDVIERVAKPNSDHDLYTKGGASKRASKDRDGDDESSDEEEIVPMKGLDDESSSDEEEVVPMKDSYEELDEDDSVLDELEAMKSQEVGDYSDGSDQSESEKEDSDDEGEKSMSEDEQKSDESLNSDDSGSTGEEEPDHDVANTYTPSTGEDIYGNKVDGSSNASEKPKKYVPPHLRKAQADDDKDEEEKLLMIRRSLNNAMNRLSEDTLISVAQQAAKIYSGHPTQLVFKVLWKNTKDACVAPPMLMKGLIPVYVACIVGTHIQTGDTVQICEFLLEMVVADLWASLKSFRSKAAEGGVKDDSSELEKKQICNLMLLLCYLYNYSVIHCSFMYDIVRHLIENFSEADIECLLLLLCHCGKSLRSDDPLALKEIVLLVQKKKKSSESKLASSSRAEYMLSAIIDLKNNKRGKQDEVLAEKTAKLRRLLGRIKSSSASKKKSDASLKIGLKDILDADIKGRWWKVGASWVGNQYRFDDGNSPNQNESGKNPESSSAKSEEDEALLKLASKYRMNTDRKRSIFCIIMGGADCDDTFEKLCRSSMLQNRSERDTVRVLMACCEGEKAYNRFYGHLANRICEYQPQCKFSFQLAYWDAFKQFEGMGARKAANLAKLLFHLVVTHQTLRLVPVVKAIEIDEDMEEAGLIFLTLLLTDVFDYYDDPALVKSLFAGGAGKNVSEEQAEQEEGFRASLLLFLLETLKHSPKNKNGSKFKKNFKAAVKALDTDGFESMF</sequence>
<feature type="compositionally biased region" description="Basic residues" evidence="4">
    <location>
        <begin position="10"/>
        <end position="24"/>
    </location>
</feature>
<dbReference type="PANTHER" id="PTHR18034:SF4">
    <property type="entry name" value="NUCLEOLAR MIF4G DOMAIN-CONTAINING PROTEIN 1"/>
    <property type="match status" value="1"/>
</dbReference>
<evidence type="ECO:0000256" key="4">
    <source>
        <dbReference type="SAM" id="MobiDB-lite"/>
    </source>
</evidence>
<feature type="domain" description="MI" evidence="5">
    <location>
        <begin position="746"/>
        <end position="863"/>
    </location>
</feature>
<dbReference type="Proteomes" id="UP001295423">
    <property type="component" value="Unassembled WGS sequence"/>
</dbReference>